<dbReference type="SMART" id="SM00325">
    <property type="entry name" value="RhoGEF"/>
    <property type="match status" value="1"/>
</dbReference>
<dbReference type="InterPro" id="IPR000219">
    <property type="entry name" value="DH_dom"/>
</dbReference>
<feature type="compositionally biased region" description="Basic and acidic residues" evidence="1">
    <location>
        <begin position="689"/>
        <end position="705"/>
    </location>
</feature>
<feature type="region of interest" description="Disordered" evidence="1">
    <location>
        <begin position="1749"/>
        <end position="1781"/>
    </location>
</feature>
<feature type="region of interest" description="Disordered" evidence="1">
    <location>
        <begin position="640"/>
        <end position="729"/>
    </location>
</feature>
<dbReference type="Pfam" id="PF22697">
    <property type="entry name" value="SOS1_NGEF_PH"/>
    <property type="match status" value="1"/>
</dbReference>
<dbReference type="Gene3D" id="1.20.58.60">
    <property type="match status" value="1"/>
</dbReference>
<dbReference type="Gene3D" id="2.30.29.30">
    <property type="entry name" value="Pleckstrin-homology domain (PH domain)/Phosphotyrosine-binding domain (PTB)"/>
    <property type="match status" value="1"/>
</dbReference>
<evidence type="ECO:0000259" key="3">
    <source>
        <dbReference type="PROSITE" id="PS50010"/>
    </source>
</evidence>
<dbReference type="PANTHER" id="PTHR45845:SF2">
    <property type="entry name" value="RIKEN CDNA D630003M21 GENE"/>
    <property type="match status" value="1"/>
</dbReference>
<dbReference type="EMBL" id="CAJRST010041110">
    <property type="protein sequence ID" value="CAG6021230.1"/>
    <property type="molecule type" value="Genomic_DNA"/>
</dbReference>
<feature type="region of interest" description="Disordered" evidence="1">
    <location>
        <begin position="2098"/>
        <end position="2165"/>
    </location>
</feature>
<dbReference type="InterPro" id="IPR055251">
    <property type="entry name" value="SOS1_NGEF_PH"/>
</dbReference>
<dbReference type="Gene3D" id="1.20.900.10">
    <property type="entry name" value="Dbl homology (DH) domain"/>
    <property type="match status" value="1"/>
</dbReference>
<feature type="compositionally biased region" description="Polar residues" evidence="1">
    <location>
        <begin position="404"/>
        <end position="414"/>
    </location>
</feature>
<dbReference type="PROSITE" id="PS50003">
    <property type="entry name" value="PH_DOMAIN"/>
    <property type="match status" value="1"/>
</dbReference>
<feature type="region of interest" description="Disordered" evidence="1">
    <location>
        <begin position="1986"/>
        <end position="2030"/>
    </location>
</feature>
<feature type="compositionally biased region" description="Basic residues" evidence="1">
    <location>
        <begin position="1446"/>
        <end position="1464"/>
    </location>
</feature>
<organism evidence="4 5">
    <name type="scientific">Menidia menidia</name>
    <name type="common">Atlantic silverside</name>
    <dbReference type="NCBI Taxonomy" id="238744"/>
    <lineage>
        <taxon>Eukaryota</taxon>
        <taxon>Metazoa</taxon>
        <taxon>Chordata</taxon>
        <taxon>Craniata</taxon>
        <taxon>Vertebrata</taxon>
        <taxon>Euteleostomi</taxon>
        <taxon>Actinopterygii</taxon>
        <taxon>Neopterygii</taxon>
        <taxon>Teleostei</taxon>
        <taxon>Neoteleostei</taxon>
        <taxon>Acanthomorphata</taxon>
        <taxon>Ovalentaria</taxon>
        <taxon>Atherinomorphae</taxon>
        <taxon>Atheriniformes</taxon>
        <taxon>Atherinopsidae</taxon>
        <taxon>Menidiinae</taxon>
        <taxon>Menidia</taxon>
    </lineage>
</organism>
<feature type="region of interest" description="Disordered" evidence="1">
    <location>
        <begin position="1432"/>
        <end position="1478"/>
    </location>
</feature>
<dbReference type="CDD" id="cd00160">
    <property type="entry name" value="RhoGEF"/>
    <property type="match status" value="1"/>
</dbReference>
<dbReference type="SUPFAM" id="SSF48065">
    <property type="entry name" value="DBL homology domain (DH-domain)"/>
    <property type="match status" value="1"/>
</dbReference>
<comment type="caution">
    <text evidence="4">The sequence shown here is derived from an EMBL/GenBank/DDBJ whole genome shotgun (WGS) entry which is preliminary data.</text>
</comment>
<evidence type="ECO:0000313" key="4">
    <source>
        <dbReference type="EMBL" id="CAG6021230.1"/>
    </source>
</evidence>
<dbReference type="InterPro" id="IPR052231">
    <property type="entry name" value="Rho_GEF_signaling-related"/>
</dbReference>
<sequence>NLNSVEGSIQNLLSVLYPPFDATAATLLSQLFQVVDGRFQGDALRCYLDFLVPAKHILDTVQQAACAQYPDGLFLCEGWPLCLRDQVVVHLAPIDPLQLQPGDFYLQVAPFCDQSARIVVCSLLEEADFTVEVEETPVDETSYPCIFSHNWLDDINSERSGTPLRKCLVATERGLVKLPWERVAVPEFVDVPRSAGNSMASAPPSCPPLPPPLFLPGTLPDLTESCSSNKSSGLSSAIKQCPATTQNSASSSQPSAFTVQTRICPAKHGIAVSLCLVDTSTASVSRQVKIKEIETESKPIGRVSPNTWGRHLTGTNPVTSTKTTSALNAYTPATSFKTECKSENKVLTVPGNTLQDKQIETKVQDMSRGGPVVHPVGEGEYIDIVQASMLFGKDQPLTEEKSHVQIQPHSQSDSRMQRHRHGQSQPTTELPLCAQPQSHGLLPIKSQSHSRSVDPLSLRPKISAQTGPPATHHHSQTHHSYCDPLEPFQCGRTVNFAEKPCTPCMKRRQGGKATRAQELRCRYRESYQAAIQNPVTFRTERDRENMLSVVEEQGDFSQYEDRPGTEPGDPWCDVQEIRRDTRIQNQPVIVDICNVPGNLNTTSHWRQGDSRSVEYRELRTFQSGGQHEQKPEKNNAALRDAQSPEGYGNNRSVNGTNPAAEAKINSTHVVPVTNGSVYSFRNPELPPSSREKSEMSTTIKPHEKQQNGSSSHFSSQSAAQNRKDTFSDRRCSSLSTAVVDTSEKCELVIVEGQNVRRKEKPVSCAEIPQLHVVKCKNSTAFRLVSPKISRRMTTAGEQQSSAPLSSGNGRQQAYQSKTDSPPSAENQRVSQRAPARPRPDHLPLGPPDPRAHPLYLGLASLTGCRDRTGRAIIEVYGDHQGWRSSVTSQELFQMLLYFHSITRKEIREAGMLLIFDARRTNPQPQFYKGLMALRTDVVTSMKALLKLVEVNQLSSHLDGMLSQGYRDWRELHKRLFPFVNDLHEASSLLLRAISKLEEPQMTDSVQAVQQSMMNQRTLMRDVLEDFRLVSLQREGGAILARLRKESDLKYPHCEDLSDAVDSVTSLYNHVEEQAHVLVQRTNMSLEHLEYLLQLREMEGHFKQIHQWFNVEGERHLLEAESVEESGDRMEQILNSFTSFLIEATDRRHHAMTLVSEAERLQQSGLTYPETDTFKNFIFTFKSHLEDFLCRAEACGRELQIMVNVCDFCEQATALATECTEYLNQNQSRIHPMQDHDRPSQLNQAKSQPAQYRKQDSSPNTASSSQADAQAANCSTTATSTAAPSSTDSFILQAFQERFLYFSPERFQQVKAQASALKGSRGMRVWNVAWLRCQEARQQLQERMQHVDEVCQQPADWGEGHFIDVVSTSVETTSPGGQNLVVQSTPGPCHPQWESIVSGTVDLEKRGPVLSSTSPNVTTVACCNIIIQPEDSIDAGMSRESKTTPKLPHRPTKKTGREARRRQTSRTRSERDAAALSQSQPVGCQWFPWGRGLGTRSVSEDSCAARVPTAGSSAPLDERARPPSSCSHRGQPSCRILQEAQKFQISRHGSFCSDDSCVSDRGAAGGDGTVCPKHSSLPVTRYEGSFGPKESPSCSLRLQRVMEELVFTEREYVRSLGYILTHYLPLMDRLDIPQDLRGKRGVIFGNLEKLYDFHSHYFLPELEACQRDPAMIARCFLRHSESFGLYALYSKNKPQSDALILHRRHDIFKRKQQELGDMMDLSSYLLRPIQRISKYSLLLQDMLSLAKSHRPKDVTEDGTSSSGAFSQSVCGPNAHVPDLTGSDRERAEIQAAADLVRFQMRHGNDLLTMDAIQDCDINLKEQGQLIRQDEFTVFFKKKKCVRRIFLFQDLILFSKPKRTDIGNDVYVYKQSIKTSDIGMTHNSGVSGLCFEIWFRRRKSEDTYTLKATSMEVKKAWTTDLERLLWDQAAHSRELRLQERVFMGMGRKPFMDIQPNEAAIYDRSVSGVLPGKIPVACCSHRGLEYPRPHSIGSGSTASTTVSQSSSSSGRGSLPPTGYPGNPPQGADANPAVGFFPEAVTDNELNNQHLHQYHLHRHCDHWKPLCPQMDSTESSGESVAVFSSSEHSCLSAISGEVVDDSSVLSQSSQQQLPQTSSLRKTSSPMVTTKKPDVPPRTTQPSKTQYSAASSSSSDEFQYNGPSANKLKT</sequence>
<feature type="domain" description="DH" evidence="3">
    <location>
        <begin position="1596"/>
        <end position="1805"/>
    </location>
</feature>
<feature type="region of interest" description="Disordered" evidence="1">
    <location>
        <begin position="791"/>
        <end position="849"/>
    </location>
</feature>
<name>A0A8S4BYD5_9TELE</name>
<feature type="compositionally biased region" description="Polar residues" evidence="1">
    <location>
        <begin position="664"/>
        <end position="679"/>
    </location>
</feature>
<dbReference type="OrthoDB" id="6152532at2759"/>
<dbReference type="GO" id="GO:0005085">
    <property type="term" value="F:guanyl-nucleotide exchange factor activity"/>
    <property type="evidence" value="ECO:0007669"/>
    <property type="project" value="InterPro"/>
</dbReference>
<feature type="region of interest" description="Disordered" evidence="1">
    <location>
        <begin position="1503"/>
        <end position="1530"/>
    </location>
</feature>
<feature type="region of interest" description="Disordered" evidence="1">
    <location>
        <begin position="1230"/>
        <end position="1269"/>
    </location>
</feature>
<keyword evidence="5" id="KW-1185">Reference proteome</keyword>
<dbReference type="PANTHER" id="PTHR45845">
    <property type="entry name" value="RHO GUANINE NUCLEOTIDE EXCHANGE FACTOR-RELATED"/>
    <property type="match status" value="1"/>
</dbReference>
<feature type="compositionally biased region" description="Low complexity" evidence="1">
    <location>
        <begin position="1988"/>
        <end position="2010"/>
    </location>
</feature>
<feature type="compositionally biased region" description="Low complexity" evidence="1">
    <location>
        <begin position="2098"/>
        <end position="2115"/>
    </location>
</feature>
<feature type="non-terminal residue" evidence="4">
    <location>
        <position position="1"/>
    </location>
</feature>
<dbReference type="InterPro" id="IPR011993">
    <property type="entry name" value="PH-like_dom_sf"/>
</dbReference>
<protein>
    <submittedName>
        <fullName evidence="4">(Atlantic silverside) hypothetical protein</fullName>
    </submittedName>
</protein>
<proteinExistence type="predicted"/>
<dbReference type="Proteomes" id="UP000677803">
    <property type="component" value="Unassembled WGS sequence"/>
</dbReference>
<feature type="region of interest" description="Disordered" evidence="1">
    <location>
        <begin position="399"/>
        <end position="479"/>
    </location>
</feature>
<dbReference type="InterPro" id="IPR001849">
    <property type="entry name" value="PH_domain"/>
</dbReference>
<dbReference type="PROSITE" id="PS50010">
    <property type="entry name" value="DH_2"/>
    <property type="match status" value="1"/>
</dbReference>
<feature type="domain" description="PH" evidence="2">
    <location>
        <begin position="1817"/>
        <end position="1924"/>
    </location>
</feature>
<feature type="compositionally biased region" description="Polar residues" evidence="1">
    <location>
        <begin position="1239"/>
        <end position="1249"/>
    </location>
</feature>
<evidence type="ECO:0000256" key="1">
    <source>
        <dbReference type="SAM" id="MobiDB-lite"/>
    </source>
</evidence>
<dbReference type="InterPro" id="IPR035899">
    <property type="entry name" value="DBL_dom_sf"/>
</dbReference>
<dbReference type="SUPFAM" id="SSF50729">
    <property type="entry name" value="PH domain-like"/>
    <property type="match status" value="1"/>
</dbReference>
<accession>A0A8S4BYD5</accession>
<feature type="compositionally biased region" description="Polar residues" evidence="1">
    <location>
        <begin position="2133"/>
        <end position="2142"/>
    </location>
</feature>
<feature type="compositionally biased region" description="Low complexity" evidence="1">
    <location>
        <begin position="706"/>
        <end position="720"/>
    </location>
</feature>
<dbReference type="Pfam" id="PF00621">
    <property type="entry name" value="RhoGEF"/>
    <property type="match status" value="1"/>
</dbReference>
<feature type="compositionally biased region" description="Polar residues" evidence="1">
    <location>
        <begin position="791"/>
        <end position="830"/>
    </location>
</feature>
<dbReference type="CDD" id="cd13242">
    <property type="entry name" value="PH_puratrophin-1"/>
    <property type="match status" value="1"/>
</dbReference>
<reference evidence="4" key="1">
    <citation type="submission" date="2021-05" db="EMBL/GenBank/DDBJ databases">
        <authorList>
            <person name="Tigano A."/>
        </authorList>
    </citation>
    <scope>NUCLEOTIDE SEQUENCE</scope>
</reference>
<dbReference type="SMART" id="SM00233">
    <property type="entry name" value="PH"/>
    <property type="match status" value="1"/>
</dbReference>
<evidence type="ECO:0000259" key="2">
    <source>
        <dbReference type="PROSITE" id="PS50003"/>
    </source>
</evidence>
<evidence type="ECO:0000313" key="5">
    <source>
        <dbReference type="Proteomes" id="UP000677803"/>
    </source>
</evidence>
<feature type="compositionally biased region" description="Polar residues" evidence="1">
    <location>
        <begin position="1756"/>
        <end position="1769"/>
    </location>
</feature>
<gene>
    <name evidence="4" type="ORF">MMEN_LOCUS21448</name>
</gene>